<reference evidence="3" key="1">
    <citation type="submission" date="2018-12" db="EMBL/GenBank/DDBJ databases">
        <authorList>
            <person name="Syme R.A."/>
            <person name="Farfan-Caceres L."/>
            <person name="Lichtenzveig J."/>
        </authorList>
    </citation>
    <scope>NUCLEOTIDE SEQUENCE</scope>
    <source>
        <strain evidence="3">Al4</strain>
    </source>
</reference>
<evidence type="ECO:0000313" key="4">
    <source>
        <dbReference type="Proteomes" id="UP000651452"/>
    </source>
</evidence>
<dbReference type="AlphaFoldDB" id="A0A8H7MDD5"/>
<name>A0A8H7MDD5_9PLEO</name>
<feature type="compositionally biased region" description="Basic and acidic residues" evidence="2">
    <location>
        <begin position="234"/>
        <end position="249"/>
    </location>
</feature>
<organism evidence="3 4">
    <name type="scientific">Ascochyta lentis</name>
    <dbReference type="NCBI Taxonomy" id="205686"/>
    <lineage>
        <taxon>Eukaryota</taxon>
        <taxon>Fungi</taxon>
        <taxon>Dikarya</taxon>
        <taxon>Ascomycota</taxon>
        <taxon>Pezizomycotina</taxon>
        <taxon>Dothideomycetes</taxon>
        <taxon>Pleosporomycetidae</taxon>
        <taxon>Pleosporales</taxon>
        <taxon>Pleosporineae</taxon>
        <taxon>Didymellaceae</taxon>
        <taxon>Ascochyta</taxon>
    </lineage>
</organism>
<feature type="coiled-coil region" evidence="1">
    <location>
        <begin position="113"/>
        <end position="140"/>
    </location>
</feature>
<feature type="region of interest" description="Disordered" evidence="2">
    <location>
        <begin position="220"/>
        <end position="273"/>
    </location>
</feature>
<dbReference type="Proteomes" id="UP000651452">
    <property type="component" value="Unassembled WGS sequence"/>
</dbReference>
<gene>
    <name evidence="3" type="ORF">EKO04_011414</name>
</gene>
<evidence type="ECO:0000256" key="1">
    <source>
        <dbReference type="SAM" id="Coils"/>
    </source>
</evidence>
<evidence type="ECO:0000313" key="3">
    <source>
        <dbReference type="EMBL" id="KAF9690653.1"/>
    </source>
</evidence>
<dbReference type="EMBL" id="RZGK01000023">
    <property type="protein sequence ID" value="KAF9690653.1"/>
    <property type="molecule type" value="Genomic_DNA"/>
</dbReference>
<keyword evidence="4" id="KW-1185">Reference proteome</keyword>
<proteinExistence type="predicted"/>
<comment type="caution">
    <text evidence="3">The sequence shown here is derived from an EMBL/GenBank/DDBJ whole genome shotgun (WGS) entry which is preliminary data.</text>
</comment>
<reference evidence="3" key="2">
    <citation type="submission" date="2020-09" db="EMBL/GenBank/DDBJ databases">
        <title>Reference genome assembly for Australian Ascochyta lentis isolate Al4.</title>
        <authorList>
            <person name="Lee R.C."/>
            <person name="Farfan-Caceres L.M."/>
            <person name="Debler J.W."/>
            <person name="Williams A.H."/>
            <person name="Henares B.M."/>
        </authorList>
    </citation>
    <scope>NUCLEOTIDE SEQUENCE</scope>
    <source>
        <strain evidence="3">Al4</strain>
    </source>
</reference>
<accession>A0A8H7MDD5</accession>
<evidence type="ECO:0000256" key="2">
    <source>
        <dbReference type="SAM" id="MobiDB-lite"/>
    </source>
</evidence>
<keyword evidence="1" id="KW-0175">Coiled coil</keyword>
<protein>
    <submittedName>
        <fullName evidence="3">Uncharacterized protein</fullName>
    </submittedName>
</protein>
<sequence>MSATTPTTTNSTAPSVPSEVHLTNDQTHILSLLRSTKLRISLITAGIRAVRQEAAMLELLLPPLEGRTPNAMAMELMMASSRERMGASAARTTEGEDVVDKPAFDLTWRCLRLTQVLGRAEGLEKEAAEHQEKKEWLEGAYAQTVEHEERKKMGLEVAAEPEKRPVFDWERLEVGWELTPSHLASAVYNRALLLRAKPLPTYAADSRAWIQVRGNSLYEHRQDDEKGDDGEEGGGEHKEMKREEKEEKTTYGYTVYTTPPPPHLETFHLPRDV</sequence>